<dbReference type="Pfam" id="PF08822">
    <property type="entry name" value="DUF1804"/>
    <property type="match status" value="1"/>
</dbReference>
<sequence>MAEKPNIKELAKELYLKGFSLERIAEILNKTVKTIKNYKSQNGDWDELKAASYLNKSGEDKQNIYQNFIEEMRLAVKDIRESELPAGKKAEALSKIGDSFVKMTKVASYENPAAYRLSIAKKVIMLVVDKFKDDENKECIKKLVELIESEKFIKAIEELDV</sequence>
<reference evidence="1 2" key="1">
    <citation type="submission" date="2017-04" db="EMBL/GenBank/DDBJ databases">
        <title>Complete genome of Campylobacter concisus ATCC 33237T and draft genomes for an additional eight well characterized C. concisus strains.</title>
        <authorList>
            <person name="Cornelius A.J."/>
            <person name="Miller W.G."/>
            <person name="Lastovica A.J."/>
            <person name="On S.L."/>
            <person name="French N.P."/>
            <person name="Vandenberg O."/>
            <person name="Biggs P.J."/>
        </authorList>
    </citation>
    <scope>NUCLEOTIDE SEQUENCE [LARGE SCALE GENOMIC DNA]</scope>
    <source>
        <strain evidence="1 2">Lasto28.99</strain>
    </source>
</reference>
<accession>A0A1Y5N3W1</accession>
<evidence type="ECO:0000313" key="2">
    <source>
        <dbReference type="Proteomes" id="UP000195967"/>
    </source>
</evidence>
<organism evidence="1 2">
    <name type="scientific">Campylobacter concisus</name>
    <dbReference type="NCBI Taxonomy" id="199"/>
    <lineage>
        <taxon>Bacteria</taxon>
        <taxon>Pseudomonadati</taxon>
        <taxon>Campylobacterota</taxon>
        <taxon>Epsilonproteobacteria</taxon>
        <taxon>Campylobacterales</taxon>
        <taxon>Campylobacteraceae</taxon>
        <taxon>Campylobacter</taxon>
    </lineage>
</organism>
<dbReference type="RefSeq" id="WP_087584125.1">
    <property type="nucleotide sequence ID" value="NZ_CABMKR010000002.1"/>
</dbReference>
<dbReference type="InterPro" id="IPR014926">
    <property type="entry name" value="Phage_D3112_Orf24"/>
</dbReference>
<dbReference type="AlphaFoldDB" id="A0A1Y5N3W1"/>
<proteinExistence type="predicted"/>
<evidence type="ECO:0008006" key="3">
    <source>
        <dbReference type="Google" id="ProtNLM"/>
    </source>
</evidence>
<dbReference type="Proteomes" id="UP000195967">
    <property type="component" value="Unassembled WGS sequence"/>
</dbReference>
<dbReference type="EMBL" id="NDYO01000002">
    <property type="protein sequence ID" value="OUT12552.1"/>
    <property type="molecule type" value="Genomic_DNA"/>
</dbReference>
<evidence type="ECO:0000313" key="1">
    <source>
        <dbReference type="EMBL" id="OUT12552.1"/>
    </source>
</evidence>
<comment type="caution">
    <text evidence="1">The sequence shown here is derived from an EMBL/GenBank/DDBJ whole genome shotgun (WGS) entry which is preliminary data.</text>
</comment>
<gene>
    <name evidence="1" type="ORF">B9N62_01900</name>
</gene>
<protein>
    <recommendedName>
        <fullName evidence="3">DUF1804 family protein</fullName>
    </recommendedName>
</protein>
<name>A0A1Y5N3W1_9BACT</name>